<evidence type="ECO:0000256" key="1">
    <source>
        <dbReference type="SAM" id="Phobius"/>
    </source>
</evidence>
<gene>
    <name evidence="2" type="ORF">KZJ38_08060</name>
</gene>
<accession>A0ABX8UTM4</accession>
<sequence>MAESMVSVVIAVVLIAFAAILLTHQLRRETHRGKTADRTEGRFDRRHLWERMRHRH</sequence>
<evidence type="ECO:0000313" key="2">
    <source>
        <dbReference type="EMBL" id="QYD70238.1"/>
    </source>
</evidence>
<keyword evidence="1" id="KW-0472">Membrane</keyword>
<dbReference type="Proteomes" id="UP000826462">
    <property type="component" value="Chromosome 1"/>
</dbReference>
<keyword evidence="3" id="KW-1185">Reference proteome</keyword>
<evidence type="ECO:0000313" key="3">
    <source>
        <dbReference type="Proteomes" id="UP000826462"/>
    </source>
</evidence>
<feature type="transmembrane region" description="Helical" evidence="1">
    <location>
        <begin position="6"/>
        <end position="24"/>
    </location>
</feature>
<reference evidence="2 3" key="1">
    <citation type="submission" date="2021-07" db="EMBL/GenBank/DDBJ databases">
        <title>Paraburkholderia edwinii protects Aspergillus sp. from phenazines by acting as a toxin sponge.</title>
        <authorList>
            <person name="Dahlstrom K.M."/>
            <person name="Newman D.K."/>
        </authorList>
    </citation>
    <scope>NUCLEOTIDE SEQUENCE [LARGE SCALE GENOMIC DNA]</scope>
    <source>
        <strain evidence="2 3">Pe01</strain>
    </source>
</reference>
<organism evidence="2 3">
    <name type="scientific">Paraburkholderia edwinii</name>
    <dbReference type="NCBI Taxonomy" id="2861782"/>
    <lineage>
        <taxon>Bacteria</taxon>
        <taxon>Pseudomonadati</taxon>
        <taxon>Pseudomonadota</taxon>
        <taxon>Betaproteobacteria</taxon>
        <taxon>Burkholderiales</taxon>
        <taxon>Burkholderiaceae</taxon>
        <taxon>Paraburkholderia</taxon>
    </lineage>
</organism>
<keyword evidence="1" id="KW-1133">Transmembrane helix</keyword>
<proteinExistence type="predicted"/>
<keyword evidence="1" id="KW-0812">Transmembrane</keyword>
<dbReference type="EMBL" id="CP080095">
    <property type="protein sequence ID" value="QYD70238.1"/>
    <property type="molecule type" value="Genomic_DNA"/>
</dbReference>
<name>A0ABX8UTM4_9BURK</name>
<protein>
    <submittedName>
        <fullName evidence="2">Uncharacterized protein</fullName>
    </submittedName>
</protein>
<dbReference type="RefSeq" id="WP_219799561.1">
    <property type="nucleotide sequence ID" value="NZ_CP080095.1"/>
</dbReference>